<evidence type="ECO:0000256" key="1">
    <source>
        <dbReference type="ARBA" id="ARBA00000085"/>
    </source>
</evidence>
<dbReference type="PANTHER" id="PTHR43065">
    <property type="entry name" value="SENSOR HISTIDINE KINASE"/>
    <property type="match status" value="1"/>
</dbReference>
<dbReference type="GO" id="GO:0000155">
    <property type="term" value="F:phosphorelay sensor kinase activity"/>
    <property type="evidence" value="ECO:0007669"/>
    <property type="project" value="InterPro"/>
</dbReference>
<dbReference type="SUPFAM" id="SSF55874">
    <property type="entry name" value="ATPase domain of HSP90 chaperone/DNA topoisomerase II/histidine kinase"/>
    <property type="match status" value="1"/>
</dbReference>
<name>A0A2T5MC29_9GAMM</name>
<dbReference type="CDD" id="cd00082">
    <property type="entry name" value="HisKA"/>
    <property type="match status" value="1"/>
</dbReference>
<dbReference type="SUPFAM" id="SSF47384">
    <property type="entry name" value="Homodimeric domain of signal transducing histidine kinase"/>
    <property type="match status" value="1"/>
</dbReference>
<dbReference type="EC" id="2.7.13.3" evidence="2"/>
<dbReference type="InterPro" id="IPR003661">
    <property type="entry name" value="HisK_dim/P_dom"/>
</dbReference>
<dbReference type="PANTHER" id="PTHR43065:SF50">
    <property type="entry name" value="HISTIDINE KINASE"/>
    <property type="match status" value="1"/>
</dbReference>
<dbReference type="InterPro" id="IPR036097">
    <property type="entry name" value="HisK_dim/P_sf"/>
</dbReference>
<dbReference type="AlphaFoldDB" id="A0A2T5MC29"/>
<evidence type="ECO:0000256" key="2">
    <source>
        <dbReference type="ARBA" id="ARBA00012438"/>
    </source>
</evidence>
<keyword evidence="5" id="KW-0812">Transmembrane</keyword>
<comment type="caution">
    <text evidence="7">The sequence shown here is derived from an EMBL/GenBank/DDBJ whole genome shotgun (WGS) entry which is preliminary data.</text>
</comment>
<evidence type="ECO:0000313" key="8">
    <source>
        <dbReference type="Proteomes" id="UP000244248"/>
    </source>
</evidence>
<keyword evidence="8" id="KW-1185">Reference proteome</keyword>
<feature type="transmembrane region" description="Helical" evidence="5">
    <location>
        <begin position="268"/>
        <end position="288"/>
    </location>
</feature>
<feature type="domain" description="Histidine kinase" evidence="6">
    <location>
        <begin position="349"/>
        <end position="591"/>
    </location>
</feature>
<dbReference type="PRINTS" id="PR00344">
    <property type="entry name" value="BCTRLSENSOR"/>
</dbReference>
<dbReference type="Gene3D" id="3.30.565.10">
    <property type="entry name" value="Histidine kinase-like ATPase, C-terminal domain"/>
    <property type="match status" value="1"/>
</dbReference>
<feature type="coiled-coil region" evidence="4">
    <location>
        <begin position="122"/>
        <end position="149"/>
    </location>
</feature>
<dbReference type="InterPro" id="IPR005467">
    <property type="entry name" value="His_kinase_dom"/>
</dbReference>
<comment type="catalytic activity">
    <reaction evidence="1">
        <text>ATP + protein L-histidine = ADP + protein N-phospho-L-histidine.</text>
        <dbReference type="EC" id="2.7.13.3"/>
    </reaction>
</comment>
<sequence>MRKTELRAHGESGMLQRAIVVAAIFMALAVLGFLVFKTQSTPQDLNQHIERVSKITRLQQLNAEFDQEIAKARLGLDAEPKALAAAQKKFQDEAAAFAESNSVLSNVGAQVENALRDYFQAARQKEQLLSDYRAQLSEYNSKFRDMREEGEQVLSQIGQREQARKQVLTLMVEATTYCVAAAPLNGDYLERIRSSLADSVSEGDNAVLHRKLLALSAAVRSVRFAKDNLQTKTQTLLAVPTADALQNVLNEYYNAYSTQESSISRYRLLLAIYASALLLVFALVGWRLRYSYRALDRSNAQLQDSNAHLEESVQARTQELRKALSDLRLQQAQLVQSEKMASLGQMVAGVAHEINTPLGYARSNVETVRESTNGMRALIQSFEAAIKTPGAATLAALEESRRNWNPEEGLEELDVLLGDADHGLGQISELVMSLKDFSRVDRSMTELFDLNDGLENAIKICQNQFKHRIEVQRNYGTLPRIPCAPSQLNQVFLNIINNGAQAIDGEGFIQINTRDVGDTVEVSIIDSGCGMDEQTQAHIFEPFFTTKDVGQGTGLGLSIVFRIIEDHRGTIRVISAPGQGTEFVISLPKKAHKAAANQASASGPTEAELSPA</sequence>
<evidence type="ECO:0000313" key="7">
    <source>
        <dbReference type="EMBL" id="PTU30129.1"/>
    </source>
</evidence>
<evidence type="ECO:0000256" key="3">
    <source>
        <dbReference type="ARBA" id="ARBA00022553"/>
    </source>
</evidence>
<evidence type="ECO:0000256" key="4">
    <source>
        <dbReference type="SAM" id="Coils"/>
    </source>
</evidence>
<dbReference type="Proteomes" id="UP000244248">
    <property type="component" value="Unassembled WGS sequence"/>
</dbReference>
<dbReference type="InterPro" id="IPR036890">
    <property type="entry name" value="HATPase_C_sf"/>
</dbReference>
<evidence type="ECO:0000259" key="6">
    <source>
        <dbReference type="PROSITE" id="PS50109"/>
    </source>
</evidence>
<feature type="transmembrane region" description="Helical" evidence="5">
    <location>
        <begin position="15"/>
        <end position="36"/>
    </location>
</feature>
<dbReference type="SMART" id="SM00387">
    <property type="entry name" value="HATPase_c"/>
    <property type="match status" value="1"/>
</dbReference>
<dbReference type="Pfam" id="PF19443">
    <property type="entry name" value="DAHL"/>
    <property type="match status" value="1"/>
</dbReference>
<dbReference type="Pfam" id="PF02518">
    <property type="entry name" value="HATPase_c"/>
    <property type="match status" value="1"/>
</dbReference>
<keyword evidence="5" id="KW-1133">Transmembrane helix</keyword>
<proteinExistence type="predicted"/>
<organism evidence="7 8">
    <name type="scientific">Stenotrophobium rhamnosiphilum</name>
    <dbReference type="NCBI Taxonomy" id="2029166"/>
    <lineage>
        <taxon>Bacteria</taxon>
        <taxon>Pseudomonadati</taxon>
        <taxon>Pseudomonadota</taxon>
        <taxon>Gammaproteobacteria</taxon>
        <taxon>Nevskiales</taxon>
        <taxon>Nevskiaceae</taxon>
        <taxon>Stenotrophobium</taxon>
    </lineage>
</organism>
<evidence type="ECO:0000256" key="5">
    <source>
        <dbReference type="SAM" id="Phobius"/>
    </source>
</evidence>
<keyword evidence="4" id="KW-0175">Coiled coil</keyword>
<accession>A0A2T5MC29</accession>
<dbReference type="Gene3D" id="1.10.287.130">
    <property type="match status" value="1"/>
</dbReference>
<keyword evidence="5" id="KW-0472">Membrane</keyword>
<dbReference type="EMBL" id="QANS01000007">
    <property type="protein sequence ID" value="PTU30129.1"/>
    <property type="molecule type" value="Genomic_DNA"/>
</dbReference>
<dbReference type="InterPro" id="IPR004358">
    <property type="entry name" value="Sig_transdc_His_kin-like_C"/>
</dbReference>
<protein>
    <recommendedName>
        <fullName evidence="2">histidine kinase</fullName>
        <ecNumber evidence="2">2.7.13.3</ecNumber>
    </recommendedName>
</protein>
<dbReference type="PROSITE" id="PS50109">
    <property type="entry name" value="HIS_KIN"/>
    <property type="match status" value="1"/>
</dbReference>
<gene>
    <name evidence="7" type="ORF">CJD38_16445</name>
</gene>
<keyword evidence="3" id="KW-0597">Phosphoprotein</keyword>
<dbReference type="InterPro" id="IPR045812">
    <property type="entry name" value="DAHL"/>
</dbReference>
<dbReference type="InterPro" id="IPR003594">
    <property type="entry name" value="HATPase_dom"/>
</dbReference>
<reference evidence="7 8" key="1">
    <citation type="submission" date="2018-04" db="EMBL/GenBank/DDBJ databases">
        <title>Novel species isolated from glacier.</title>
        <authorList>
            <person name="Liu Q."/>
            <person name="Xin Y.-H."/>
        </authorList>
    </citation>
    <scope>NUCLEOTIDE SEQUENCE [LARGE SCALE GENOMIC DNA]</scope>
    <source>
        <strain evidence="7 8">GT1R17</strain>
    </source>
</reference>